<keyword evidence="5" id="KW-0547">Nucleotide-binding</keyword>
<dbReference type="Gene3D" id="2.70.150.10">
    <property type="entry name" value="Calcium-transporting ATPase, cytoplasmic transduction domain A"/>
    <property type="match status" value="1"/>
</dbReference>
<dbReference type="Pfam" id="PF00690">
    <property type="entry name" value="Cation_ATPase_N"/>
    <property type="match status" value="1"/>
</dbReference>
<dbReference type="PRINTS" id="PR00120">
    <property type="entry name" value="HATPASE"/>
</dbReference>
<feature type="transmembrane region" description="Helical" evidence="10">
    <location>
        <begin position="818"/>
        <end position="835"/>
    </location>
</feature>
<feature type="transmembrane region" description="Helical" evidence="10">
    <location>
        <begin position="272"/>
        <end position="296"/>
    </location>
</feature>
<reference evidence="12" key="1">
    <citation type="submission" date="2024-05" db="EMBL/GenBank/DDBJ databases">
        <title>Genome Sequences of Four Agar- Degrading Marine Bacteria.</title>
        <authorList>
            <person name="Phillips E.K."/>
            <person name="Shaffer J.C."/>
            <person name="Henson M.W."/>
            <person name="Temperton B."/>
            <person name="Thrash C.J."/>
            <person name="Martin M.O."/>
        </authorList>
    </citation>
    <scope>NUCLEOTIDE SEQUENCE</scope>
    <source>
        <strain evidence="12">EKP203</strain>
    </source>
</reference>
<feature type="domain" description="Cation-transporting P-type ATPase N-terminal" evidence="11">
    <location>
        <begin position="4"/>
        <end position="78"/>
    </location>
</feature>
<feature type="transmembrane region" description="Helical" evidence="10">
    <location>
        <begin position="888"/>
        <end position="908"/>
    </location>
</feature>
<evidence type="ECO:0000256" key="8">
    <source>
        <dbReference type="ARBA" id="ARBA00022989"/>
    </source>
</evidence>
<evidence type="ECO:0000256" key="1">
    <source>
        <dbReference type="ARBA" id="ARBA00004651"/>
    </source>
</evidence>
<evidence type="ECO:0000256" key="5">
    <source>
        <dbReference type="ARBA" id="ARBA00022741"/>
    </source>
</evidence>
<evidence type="ECO:0000256" key="4">
    <source>
        <dbReference type="ARBA" id="ARBA00022692"/>
    </source>
</evidence>
<dbReference type="InterPro" id="IPR004014">
    <property type="entry name" value="ATPase_P-typ_cation-transptr_N"/>
</dbReference>
<dbReference type="InterPro" id="IPR018303">
    <property type="entry name" value="ATPase_P-typ_P_site"/>
</dbReference>
<accession>A0ABT7Y152</accession>
<keyword evidence="6" id="KW-0067">ATP-binding</keyword>
<feature type="transmembrane region" description="Helical" evidence="10">
    <location>
        <begin position="789"/>
        <end position="812"/>
    </location>
</feature>
<dbReference type="SUPFAM" id="SSF56784">
    <property type="entry name" value="HAD-like"/>
    <property type="match status" value="1"/>
</dbReference>
<dbReference type="Gene3D" id="3.40.1110.10">
    <property type="entry name" value="Calcium-transporting ATPase, cytoplasmic domain N"/>
    <property type="match status" value="1"/>
</dbReference>
<feature type="transmembrane region" description="Helical" evidence="10">
    <location>
        <begin position="61"/>
        <end position="77"/>
    </location>
</feature>
<dbReference type="Pfam" id="PF00689">
    <property type="entry name" value="Cation_ATPase_C"/>
    <property type="match status" value="1"/>
</dbReference>
<keyword evidence="9 10" id="KW-0472">Membrane</keyword>
<dbReference type="PANTHER" id="PTHR43294">
    <property type="entry name" value="SODIUM/POTASSIUM-TRANSPORTING ATPASE SUBUNIT ALPHA"/>
    <property type="match status" value="1"/>
</dbReference>
<dbReference type="PANTHER" id="PTHR43294:SF21">
    <property type="entry name" value="CATION TRANSPORTING ATPASE"/>
    <property type="match status" value="1"/>
</dbReference>
<dbReference type="Pfam" id="PF00122">
    <property type="entry name" value="E1-E2_ATPase"/>
    <property type="match status" value="1"/>
</dbReference>
<dbReference type="InterPro" id="IPR036412">
    <property type="entry name" value="HAD-like_sf"/>
</dbReference>
<dbReference type="PRINTS" id="PR00119">
    <property type="entry name" value="CATATPASE"/>
</dbReference>
<evidence type="ECO:0000313" key="13">
    <source>
        <dbReference type="Proteomes" id="UP001169719"/>
    </source>
</evidence>
<dbReference type="SFLD" id="SFLDS00003">
    <property type="entry name" value="Haloacid_Dehalogenase"/>
    <property type="match status" value="1"/>
</dbReference>
<dbReference type="SFLD" id="SFLDG00002">
    <property type="entry name" value="C1.7:_P-type_atpase_like"/>
    <property type="match status" value="1"/>
</dbReference>
<dbReference type="PROSITE" id="PS00154">
    <property type="entry name" value="ATPASE_E1_E2"/>
    <property type="match status" value="1"/>
</dbReference>
<keyword evidence="7" id="KW-1278">Translocase</keyword>
<dbReference type="SMART" id="SM00831">
    <property type="entry name" value="Cation_ATPase_N"/>
    <property type="match status" value="1"/>
</dbReference>
<dbReference type="NCBIfam" id="TIGR01494">
    <property type="entry name" value="ATPase_P-type"/>
    <property type="match status" value="2"/>
</dbReference>
<protein>
    <submittedName>
        <fullName evidence="12">Cation-transporting P-type ATPase</fullName>
    </submittedName>
</protein>
<dbReference type="Proteomes" id="UP001169719">
    <property type="component" value="Unassembled WGS sequence"/>
</dbReference>
<sequence>MTSKWFTQQGSEVLKTLDTEQTTGLSTAEAQARLEKHGANELTAQESATAWELYIHQYKNPLIFILAVGALVSWFTGHAIDAIAIAVIILINTGIAFWQEFKAQKGMEALKEMAAPEAEVMRDGKWISVPAKTLVPGDIIKINTGDILPADVRIIESNRLTVDEAALTGESEPVNKQCEVIEDETVGLGDQKNMGFMTTIVTTGTGLAVVTSTGMETEVGHIADMMNQTEETKTPMQERMDTIALALLVVALVVVAIVCAIGLYHGMPWLEILTTGISLSVAAIPEGLPTVVTIVLTMGSTKMVKSNALAKQLAAIETLGSTTVICSDKTGTLTQNQMQVMKAYDVSGRYWDVSGKGFDPKGEFIAKGHDVEATNSPAMMQGLVVATLCNDAEYVNDKGNWTVRGNPTEGALIVAAAKAGLKQAEMLSTGGYSIVKKFPFDSGRKMASVIVRDPQGKHFLALKGAPDVVLRNSTSFMVDGGYVPTATAIAAGNLAVDTAQAQELQTNFEAAIQNFGGDALRTLAVGFRELKEEELELDFPELEKDVSILGIYGIMDPPRPEVRHAVDSCYNAGVRTVMITGDHAVTAAAIAREIGIIRSEEDLVVTGAELDQMDEEKLRAICPKVAVFARVTPEHKLRIVKAQQENNEVASMTGDGVNDAPALRRADIGVAMGITGTSVAKDSGDLILLDDNFSTIVKAVRQGRQIFDNLRKFIRQALTANVGEVSVILFAFLIMGPEVVLPLTPLMILWVNLVSDGLPALALGVEPEENDLMERKPRKRNEGFFSDGLGARILTRGLALGGLSFVTFSIALGDGYSAQYAQTVAFLTLIFAQLWSLFDARTFTTIYRKNPFTNHYLLGAVAVSAILSLGVVYTGFGQLVFSTEAIEFGHLISIIFVAAVPTFVLSAIKEVTKAKFL</sequence>
<comment type="caution">
    <text evidence="12">The sequence shown here is derived from an EMBL/GenBank/DDBJ whole genome shotgun (WGS) entry which is preliminary data.</text>
</comment>
<dbReference type="InterPro" id="IPR050510">
    <property type="entry name" value="Cation_transp_ATPase_P-type"/>
</dbReference>
<feature type="transmembrane region" description="Helical" evidence="10">
    <location>
        <begin position="243"/>
        <end position="266"/>
    </location>
</feature>
<keyword evidence="13" id="KW-1185">Reference proteome</keyword>
<evidence type="ECO:0000313" key="12">
    <source>
        <dbReference type="EMBL" id="MDN2481711.1"/>
    </source>
</evidence>
<dbReference type="Gene3D" id="1.20.1110.10">
    <property type="entry name" value="Calcium-transporting ATPase, transmembrane domain"/>
    <property type="match status" value="1"/>
</dbReference>
<evidence type="ECO:0000256" key="9">
    <source>
        <dbReference type="ARBA" id="ARBA00023136"/>
    </source>
</evidence>
<dbReference type="InterPro" id="IPR023298">
    <property type="entry name" value="ATPase_P-typ_TM_dom_sf"/>
</dbReference>
<dbReference type="SFLD" id="SFLDF00027">
    <property type="entry name" value="p-type_atpase"/>
    <property type="match status" value="1"/>
</dbReference>
<keyword evidence="3" id="KW-1003">Cell membrane</keyword>
<name>A0ABT7Y152_9VIBR</name>
<feature type="transmembrane region" description="Helical" evidence="10">
    <location>
        <begin position="856"/>
        <end position="876"/>
    </location>
</feature>
<evidence type="ECO:0000256" key="6">
    <source>
        <dbReference type="ARBA" id="ARBA00022840"/>
    </source>
</evidence>
<feature type="transmembrane region" description="Helical" evidence="10">
    <location>
        <begin position="747"/>
        <end position="768"/>
    </location>
</feature>
<dbReference type="SUPFAM" id="SSF81665">
    <property type="entry name" value="Calcium ATPase, transmembrane domain M"/>
    <property type="match status" value="1"/>
</dbReference>
<evidence type="ECO:0000259" key="11">
    <source>
        <dbReference type="SMART" id="SM00831"/>
    </source>
</evidence>
<dbReference type="SUPFAM" id="SSF81653">
    <property type="entry name" value="Calcium ATPase, transduction domain A"/>
    <property type="match status" value="1"/>
</dbReference>
<feature type="transmembrane region" description="Helical" evidence="10">
    <location>
        <begin position="713"/>
        <end position="735"/>
    </location>
</feature>
<gene>
    <name evidence="12" type="ORF">QWJ08_09925</name>
</gene>
<feature type="transmembrane region" description="Helical" evidence="10">
    <location>
        <begin position="83"/>
        <end position="101"/>
    </location>
</feature>
<evidence type="ECO:0000256" key="2">
    <source>
        <dbReference type="ARBA" id="ARBA00005675"/>
    </source>
</evidence>
<dbReference type="InterPro" id="IPR008250">
    <property type="entry name" value="ATPase_P-typ_transduc_dom_A_sf"/>
</dbReference>
<dbReference type="InterPro" id="IPR023214">
    <property type="entry name" value="HAD_sf"/>
</dbReference>
<evidence type="ECO:0000256" key="10">
    <source>
        <dbReference type="SAM" id="Phobius"/>
    </source>
</evidence>
<dbReference type="InterPro" id="IPR006068">
    <property type="entry name" value="ATPase_P-typ_cation-transptr_C"/>
</dbReference>
<keyword evidence="4 10" id="KW-0812">Transmembrane</keyword>
<dbReference type="Gene3D" id="3.40.50.1000">
    <property type="entry name" value="HAD superfamily/HAD-like"/>
    <property type="match status" value="1"/>
</dbReference>
<comment type="subcellular location">
    <subcellularLocation>
        <location evidence="1">Cell membrane</location>
        <topology evidence="1">Multi-pass membrane protein</topology>
    </subcellularLocation>
</comment>
<organism evidence="12 13">
    <name type="scientific">Vibrio agarivorans</name>
    <dbReference type="NCBI Taxonomy" id="153622"/>
    <lineage>
        <taxon>Bacteria</taxon>
        <taxon>Pseudomonadati</taxon>
        <taxon>Pseudomonadota</taxon>
        <taxon>Gammaproteobacteria</taxon>
        <taxon>Vibrionales</taxon>
        <taxon>Vibrionaceae</taxon>
        <taxon>Vibrio</taxon>
    </lineage>
</organism>
<dbReference type="EMBL" id="JAUEOZ010000001">
    <property type="protein sequence ID" value="MDN2481711.1"/>
    <property type="molecule type" value="Genomic_DNA"/>
</dbReference>
<dbReference type="SUPFAM" id="SSF81660">
    <property type="entry name" value="Metal cation-transporting ATPase, ATP-binding domain N"/>
    <property type="match status" value="1"/>
</dbReference>
<dbReference type="InterPro" id="IPR059000">
    <property type="entry name" value="ATPase_P-type_domA"/>
</dbReference>
<evidence type="ECO:0000256" key="7">
    <source>
        <dbReference type="ARBA" id="ARBA00022967"/>
    </source>
</evidence>
<dbReference type="Pfam" id="PF13246">
    <property type="entry name" value="Cation_ATPase"/>
    <property type="match status" value="1"/>
</dbReference>
<dbReference type="InterPro" id="IPR044492">
    <property type="entry name" value="P_typ_ATPase_HD_dom"/>
</dbReference>
<evidence type="ECO:0000256" key="3">
    <source>
        <dbReference type="ARBA" id="ARBA00022475"/>
    </source>
</evidence>
<comment type="similarity">
    <text evidence="2">Belongs to the cation transport ATPase (P-type) (TC 3.A.3) family. Type IIA subfamily.</text>
</comment>
<dbReference type="RefSeq" id="WP_289961780.1">
    <property type="nucleotide sequence ID" value="NZ_JAUEOZ010000001.1"/>
</dbReference>
<dbReference type="InterPro" id="IPR023299">
    <property type="entry name" value="ATPase_P-typ_cyto_dom_N"/>
</dbReference>
<dbReference type="InterPro" id="IPR001757">
    <property type="entry name" value="P_typ_ATPase"/>
</dbReference>
<proteinExistence type="inferred from homology"/>
<keyword evidence="8 10" id="KW-1133">Transmembrane helix</keyword>